<feature type="region of interest" description="Disordered" evidence="4">
    <location>
        <begin position="1"/>
        <end position="46"/>
    </location>
</feature>
<dbReference type="Pfam" id="PF13365">
    <property type="entry name" value="Trypsin_2"/>
    <property type="match status" value="1"/>
</dbReference>
<proteinExistence type="inferred from homology"/>
<evidence type="ECO:0000256" key="3">
    <source>
        <dbReference type="ARBA" id="ARBA00022801"/>
    </source>
</evidence>
<dbReference type="Gene3D" id="2.40.10.10">
    <property type="entry name" value="Trypsin-like serine proteases"/>
    <property type="match status" value="2"/>
</dbReference>
<evidence type="ECO:0000259" key="5">
    <source>
        <dbReference type="PROSITE" id="PS50106"/>
    </source>
</evidence>
<dbReference type="Proteomes" id="UP001500767">
    <property type="component" value="Unassembled WGS sequence"/>
</dbReference>
<dbReference type="SMART" id="SM00228">
    <property type="entry name" value="PDZ"/>
    <property type="match status" value="1"/>
</dbReference>
<dbReference type="InterPro" id="IPR009003">
    <property type="entry name" value="Peptidase_S1_PA"/>
</dbReference>
<dbReference type="InterPro" id="IPR043504">
    <property type="entry name" value="Peptidase_S1_PA_chymotrypsin"/>
</dbReference>
<dbReference type="SUPFAM" id="SSF50156">
    <property type="entry name" value="PDZ domain-like"/>
    <property type="match status" value="1"/>
</dbReference>
<dbReference type="InterPro" id="IPR036034">
    <property type="entry name" value="PDZ_sf"/>
</dbReference>
<dbReference type="PANTHER" id="PTHR43343:SF3">
    <property type="entry name" value="PROTEASE DO-LIKE 8, CHLOROPLASTIC"/>
    <property type="match status" value="1"/>
</dbReference>
<dbReference type="InterPro" id="IPR001478">
    <property type="entry name" value="PDZ"/>
</dbReference>
<evidence type="ECO:0000256" key="2">
    <source>
        <dbReference type="ARBA" id="ARBA00022670"/>
    </source>
</evidence>
<evidence type="ECO:0000256" key="1">
    <source>
        <dbReference type="ARBA" id="ARBA00010541"/>
    </source>
</evidence>
<dbReference type="RefSeq" id="WP_344742780.1">
    <property type="nucleotide sequence ID" value="NZ_BAAAYR010000005.1"/>
</dbReference>
<dbReference type="SUPFAM" id="SSF50494">
    <property type="entry name" value="Trypsin-like serine proteases"/>
    <property type="match status" value="1"/>
</dbReference>
<keyword evidence="2" id="KW-0645">Protease</keyword>
<dbReference type="InterPro" id="IPR001940">
    <property type="entry name" value="Peptidase_S1C"/>
</dbReference>
<dbReference type="InterPro" id="IPR051201">
    <property type="entry name" value="Chloro_Bact_Ser_Proteases"/>
</dbReference>
<dbReference type="PRINTS" id="PR00834">
    <property type="entry name" value="PROTEASES2C"/>
</dbReference>
<name>A0ABP6Y6U1_9ACTN</name>
<dbReference type="PANTHER" id="PTHR43343">
    <property type="entry name" value="PEPTIDASE S12"/>
    <property type="match status" value="1"/>
</dbReference>
<sequence>MSHGVGPDRSGSSVPSASVDGPGAAPSYHWPFGEAATPPPPRRPRGTGIGGVVAVATVTALLVGGGAGFGAARLAAGGSASATSDPARSTDPAPAPLPPGETTSTVEVARRVLPGTVMIEVGSGSGTGTGSGFVIDRQGHVMTNNHVVAGASKGSRIRVVFSDGRRTTASLVGRSPSYDLAVIKVKADDQLRPLELGDSRSAAVGAPVVAVGSPLGLPGTVTQGIVSALERPVTVNESGSADAPTAYIDGIQTDAPINPGNSGGPLVDAGARVIGVNSAILTLSSGQGQTGNIGIGFAIPVNQAKTIGELLVKDGRATYPVVGAQLQEGTDGVELTSVEAGGAARKAGLKVGDLISSVDGRRVETREELVVMVRTHRPGDRVTFGYTRGSSRAEAELTLGGRVG</sequence>
<feature type="region of interest" description="Disordered" evidence="4">
    <location>
        <begin position="79"/>
        <end position="103"/>
    </location>
</feature>
<dbReference type="Gene3D" id="2.30.42.10">
    <property type="match status" value="1"/>
</dbReference>
<feature type="domain" description="PDZ" evidence="5">
    <location>
        <begin position="309"/>
        <end position="374"/>
    </location>
</feature>
<accession>A0ABP6Y6U1</accession>
<comment type="caution">
    <text evidence="6">The sequence shown here is derived from an EMBL/GenBank/DDBJ whole genome shotgun (WGS) entry which is preliminary data.</text>
</comment>
<keyword evidence="3" id="KW-0378">Hydrolase</keyword>
<gene>
    <name evidence="6" type="ORF">GCM10022197_38490</name>
</gene>
<evidence type="ECO:0000313" key="6">
    <source>
        <dbReference type="EMBL" id="GAA3577507.1"/>
    </source>
</evidence>
<dbReference type="PROSITE" id="PS50106">
    <property type="entry name" value="PDZ"/>
    <property type="match status" value="1"/>
</dbReference>
<dbReference type="EMBL" id="BAAAYR010000005">
    <property type="protein sequence ID" value="GAA3577507.1"/>
    <property type="molecule type" value="Genomic_DNA"/>
</dbReference>
<protein>
    <recommendedName>
        <fullName evidence="5">PDZ domain-containing protein</fullName>
    </recommendedName>
</protein>
<evidence type="ECO:0000313" key="7">
    <source>
        <dbReference type="Proteomes" id="UP001500767"/>
    </source>
</evidence>
<keyword evidence="7" id="KW-1185">Reference proteome</keyword>
<dbReference type="Pfam" id="PF13180">
    <property type="entry name" value="PDZ_2"/>
    <property type="match status" value="1"/>
</dbReference>
<reference evidence="7" key="1">
    <citation type="journal article" date="2019" name="Int. J. Syst. Evol. Microbiol.">
        <title>The Global Catalogue of Microorganisms (GCM) 10K type strain sequencing project: providing services to taxonomists for standard genome sequencing and annotation.</title>
        <authorList>
            <consortium name="The Broad Institute Genomics Platform"/>
            <consortium name="The Broad Institute Genome Sequencing Center for Infectious Disease"/>
            <person name="Wu L."/>
            <person name="Ma J."/>
        </authorList>
    </citation>
    <scope>NUCLEOTIDE SEQUENCE [LARGE SCALE GENOMIC DNA]</scope>
    <source>
        <strain evidence="7">JCM 16540</strain>
    </source>
</reference>
<evidence type="ECO:0000256" key="4">
    <source>
        <dbReference type="SAM" id="MobiDB-lite"/>
    </source>
</evidence>
<organism evidence="6 7">
    <name type="scientific">Microlunatus spumicola</name>
    <dbReference type="NCBI Taxonomy" id="81499"/>
    <lineage>
        <taxon>Bacteria</taxon>
        <taxon>Bacillati</taxon>
        <taxon>Actinomycetota</taxon>
        <taxon>Actinomycetes</taxon>
        <taxon>Propionibacteriales</taxon>
        <taxon>Propionibacteriaceae</taxon>
        <taxon>Microlunatus</taxon>
    </lineage>
</organism>
<comment type="similarity">
    <text evidence="1">Belongs to the peptidase S1C family.</text>
</comment>